<feature type="compositionally biased region" description="Acidic residues" evidence="1">
    <location>
        <begin position="182"/>
        <end position="192"/>
    </location>
</feature>
<dbReference type="KEGG" id="bpg:Bathy10g02030"/>
<sequence length="249" mass="28868">MPKEKKIIGTGVKQKALTAEEKKRKEEKEKREKERERKERKARDAVDRTFGLKNKNVSSKVQTQIARNVAQAPSHLTPEARRAQAEARAREKKKTKEAEMQAKRELDVLMGVISDVSLKREDEEEDEEEPKSKQELDAREEEKRRKIEEKQRLLKELERKQAEMQRQEIMSSSGVKLKPGDEGYDPYEDYPDENILGGGFEDEEERERLFKRLTKAVCGIGKKGEVRDAVGEILKTIEDDDEEDNDNDA</sequence>
<feature type="region of interest" description="Disordered" evidence="1">
    <location>
        <begin position="1"/>
        <end position="145"/>
    </location>
</feature>
<name>K8EJJ5_9CHLO</name>
<dbReference type="GeneID" id="19013279"/>
<feature type="compositionally biased region" description="Basic and acidic residues" evidence="1">
    <location>
        <begin position="18"/>
        <end position="47"/>
    </location>
</feature>
<organism evidence="2 3">
    <name type="scientific">Bathycoccus prasinos</name>
    <dbReference type="NCBI Taxonomy" id="41875"/>
    <lineage>
        <taxon>Eukaryota</taxon>
        <taxon>Viridiplantae</taxon>
        <taxon>Chlorophyta</taxon>
        <taxon>Mamiellophyceae</taxon>
        <taxon>Mamiellales</taxon>
        <taxon>Bathycoccaceae</taxon>
        <taxon>Bathycoccus</taxon>
    </lineage>
</organism>
<dbReference type="AlphaFoldDB" id="K8EJJ5"/>
<feature type="compositionally biased region" description="Basic and acidic residues" evidence="1">
    <location>
        <begin position="130"/>
        <end position="145"/>
    </location>
</feature>
<feature type="compositionally biased region" description="Basic and acidic residues" evidence="1">
    <location>
        <begin position="78"/>
        <end position="107"/>
    </location>
</feature>
<keyword evidence="3" id="KW-1185">Reference proteome</keyword>
<dbReference type="Proteomes" id="UP000198341">
    <property type="component" value="Chromosome 10"/>
</dbReference>
<accession>K8EJJ5</accession>
<evidence type="ECO:0000313" key="3">
    <source>
        <dbReference type="Proteomes" id="UP000198341"/>
    </source>
</evidence>
<feature type="compositionally biased region" description="Polar residues" evidence="1">
    <location>
        <begin position="55"/>
        <end position="66"/>
    </location>
</feature>
<gene>
    <name evidence="2" type="ordered locus">Bathy10g02030</name>
</gene>
<evidence type="ECO:0000313" key="2">
    <source>
        <dbReference type="EMBL" id="CCO18174.1"/>
    </source>
</evidence>
<feature type="region of interest" description="Disordered" evidence="1">
    <location>
        <begin position="162"/>
        <end position="198"/>
    </location>
</feature>
<protein>
    <submittedName>
        <fullName evidence="2">Uncharacterized protein</fullName>
    </submittedName>
</protein>
<proteinExistence type="predicted"/>
<dbReference type="EMBL" id="FO082269">
    <property type="protein sequence ID" value="CCO18174.1"/>
    <property type="molecule type" value="Genomic_DNA"/>
</dbReference>
<dbReference type="RefSeq" id="XP_007510641.1">
    <property type="nucleotide sequence ID" value="XM_007510579.1"/>
</dbReference>
<evidence type="ECO:0000256" key="1">
    <source>
        <dbReference type="SAM" id="MobiDB-lite"/>
    </source>
</evidence>
<reference evidence="2 3" key="1">
    <citation type="submission" date="2011-10" db="EMBL/GenBank/DDBJ databases">
        <authorList>
            <person name="Genoscope - CEA"/>
        </authorList>
    </citation>
    <scope>NUCLEOTIDE SEQUENCE [LARGE SCALE GENOMIC DNA]</scope>
    <source>
        <strain evidence="2 3">RCC 1105</strain>
    </source>
</reference>